<evidence type="ECO:0000259" key="1">
    <source>
        <dbReference type="Pfam" id="PF22551"/>
    </source>
</evidence>
<dbReference type="Pfam" id="PF22551">
    <property type="entry name" value="TY-Chap1"/>
    <property type="match status" value="1"/>
</dbReference>
<proteinExistence type="predicted"/>
<dbReference type="SUPFAM" id="SSF69635">
    <property type="entry name" value="Type III secretory system chaperone-like"/>
    <property type="match status" value="1"/>
</dbReference>
<dbReference type="Gene3D" id="3.30.1460.10">
    <property type="match status" value="1"/>
</dbReference>
<evidence type="ECO:0000313" key="2">
    <source>
        <dbReference type="EMBL" id="CAB5001810.1"/>
    </source>
</evidence>
<dbReference type="EMBL" id="CAFBOR010000281">
    <property type="protein sequence ID" value="CAB5001810.1"/>
    <property type="molecule type" value="Genomic_DNA"/>
</dbReference>
<gene>
    <name evidence="2" type="ORF">UFOPK3974_01556</name>
</gene>
<feature type="domain" description="TY-Chap central" evidence="1">
    <location>
        <begin position="9"/>
        <end position="98"/>
    </location>
</feature>
<organism evidence="2">
    <name type="scientific">freshwater metagenome</name>
    <dbReference type="NCBI Taxonomy" id="449393"/>
    <lineage>
        <taxon>unclassified sequences</taxon>
        <taxon>metagenomes</taxon>
        <taxon>ecological metagenomes</taxon>
    </lineage>
</organism>
<sequence>MLGESVVRSLVTIASPVLRDVVVSPPLCEWVATQGWRYVFGHVTLDALLGTGRIEFQHRLLGEHLGADEFEQAVLAVVGTADQLVETLQARFGGLRYTDLRV</sequence>
<dbReference type="AlphaFoldDB" id="A0A6J7P8F6"/>
<reference evidence="2" key="1">
    <citation type="submission" date="2020-05" db="EMBL/GenBank/DDBJ databases">
        <authorList>
            <person name="Chiriac C."/>
            <person name="Salcher M."/>
            <person name="Ghai R."/>
            <person name="Kavagutti S V."/>
        </authorList>
    </citation>
    <scope>NUCLEOTIDE SEQUENCE</scope>
</reference>
<accession>A0A6J7P8F6</accession>
<name>A0A6J7P8F6_9ZZZZ</name>
<protein>
    <submittedName>
        <fullName evidence="2">Unannotated protein</fullName>
    </submittedName>
</protein>
<dbReference type="InterPro" id="IPR054343">
    <property type="entry name" value="TY-Chap_M"/>
</dbReference>